<sequence>MTSATLARCAILGQVPRLHICALVLAACGPLSDDGGADTMEATDTMDTDEGPGTCELPPGTAIHAATFTDATTHVYTPDRLVADEAFVYFADGRGIHRVPRCGGPAEPLIADARPFNDGLALADGTLYWIAGDDGLVGPRILSAPAAGGAPVVLAEFAGYAHRLRVDGATVVWNTSVSGFPDESQLLAVAVDGGETRVLARHRYGWDFDLADGVVYAAGYLPGFDPAASDRLLFALPVAGGPPSVLVDGFGDEHSAGVEVGVDDVYYFRARSTDHLAIERVPRTGGAPQVLDLGGAAIPDELIHAGGQVYGVYDGDAVVRITDGAPPVALWTADAMAVASPVFGDGGGLFLADSAVRCVEWYMDPSGEPPGMSCVRETIDVRVLSLGR</sequence>
<gene>
    <name evidence="1" type="ORF">SAMN02745121_08388</name>
</gene>
<dbReference type="AlphaFoldDB" id="A0A1I2I1E2"/>
<evidence type="ECO:0008006" key="3">
    <source>
        <dbReference type="Google" id="ProtNLM"/>
    </source>
</evidence>
<keyword evidence="2" id="KW-1185">Reference proteome</keyword>
<dbReference type="STRING" id="54.SAMN02745121_08388"/>
<protein>
    <recommendedName>
        <fullName evidence="3">ELWxxDGT repeat-containing protein</fullName>
    </recommendedName>
</protein>
<reference evidence="2" key="1">
    <citation type="submission" date="2016-10" db="EMBL/GenBank/DDBJ databases">
        <authorList>
            <person name="Varghese N."/>
            <person name="Submissions S."/>
        </authorList>
    </citation>
    <scope>NUCLEOTIDE SEQUENCE [LARGE SCALE GENOMIC DNA]</scope>
    <source>
        <strain evidence="2">ATCC 25963</strain>
    </source>
</reference>
<organism evidence="1 2">
    <name type="scientific">Nannocystis exedens</name>
    <dbReference type="NCBI Taxonomy" id="54"/>
    <lineage>
        <taxon>Bacteria</taxon>
        <taxon>Pseudomonadati</taxon>
        <taxon>Myxococcota</taxon>
        <taxon>Polyangia</taxon>
        <taxon>Nannocystales</taxon>
        <taxon>Nannocystaceae</taxon>
        <taxon>Nannocystis</taxon>
    </lineage>
</organism>
<dbReference type="SUPFAM" id="SSF63825">
    <property type="entry name" value="YWTD domain"/>
    <property type="match status" value="1"/>
</dbReference>
<evidence type="ECO:0000313" key="2">
    <source>
        <dbReference type="Proteomes" id="UP000199400"/>
    </source>
</evidence>
<name>A0A1I2I1E2_9BACT</name>
<dbReference type="EMBL" id="FOMX01000053">
    <property type="protein sequence ID" value="SFF36209.1"/>
    <property type="molecule type" value="Genomic_DNA"/>
</dbReference>
<dbReference type="Proteomes" id="UP000199400">
    <property type="component" value="Unassembled WGS sequence"/>
</dbReference>
<accession>A0A1I2I1E2</accession>
<proteinExistence type="predicted"/>
<evidence type="ECO:0000313" key="1">
    <source>
        <dbReference type="EMBL" id="SFF36209.1"/>
    </source>
</evidence>